<dbReference type="PROSITE" id="PS50956">
    <property type="entry name" value="HTH_ASNC_2"/>
    <property type="match status" value="1"/>
</dbReference>
<dbReference type="InterPro" id="IPR000485">
    <property type="entry name" value="AsnC-type_HTH_dom"/>
</dbReference>
<evidence type="ECO:0000313" key="7">
    <source>
        <dbReference type="Proteomes" id="UP000077381"/>
    </source>
</evidence>
<dbReference type="InterPro" id="IPR036390">
    <property type="entry name" value="WH_DNA-bd_sf"/>
</dbReference>
<dbReference type="PANTHER" id="PTHR30154:SF34">
    <property type="entry name" value="TRANSCRIPTIONAL REGULATOR AZLB"/>
    <property type="match status" value="1"/>
</dbReference>
<dbReference type="PANTHER" id="PTHR30154">
    <property type="entry name" value="LEUCINE-RESPONSIVE REGULATORY PROTEIN"/>
    <property type="match status" value="1"/>
</dbReference>
<reference evidence="6 7" key="1">
    <citation type="submission" date="2015-12" db="EMBL/GenBank/DDBJ databases">
        <title>Genome sequence of Streptomyces sp. G25.</title>
        <authorList>
            <person name="Poehlein A."/>
            <person name="Roettig A."/>
            <person name="Hiessl S."/>
            <person name="Hauschild P."/>
            <person name="Schauer J."/>
            <person name="Madkour M.H."/>
            <person name="Al-Ansari A.M."/>
            <person name="Almakishah N.H."/>
            <person name="Steinbuechel A."/>
            <person name="Daniel R."/>
        </authorList>
    </citation>
    <scope>NUCLEOTIDE SEQUENCE [LARGE SCALE GENOMIC DNA]</scope>
    <source>
        <strain evidence="7">G25(2015)</strain>
    </source>
</reference>
<dbReference type="InterPro" id="IPR011991">
    <property type="entry name" value="ArsR-like_HTH"/>
</dbReference>
<sequence>MFVHFARPRRISTRILLVDSTDRKIVAILQSEGRITLTDLADKVQLSVSRCQRRVRDLESAGIIRGYRAVIDAAALGYGFEVLLFATLSRPDAVTEFDAALAEIPEVIEAQRLFGEPDYLIRVVSADLPSYQRLYESVLIHLPGVRGLNSTIVMKQAVDPRPLPGRPPREVHPVGPRSSARSIQS</sequence>
<keyword evidence="3" id="KW-0804">Transcription</keyword>
<proteinExistence type="predicted"/>
<comment type="caution">
    <text evidence="6">The sequence shown here is derived from an EMBL/GenBank/DDBJ whole genome shotgun (WGS) entry which is preliminary data.</text>
</comment>
<dbReference type="Proteomes" id="UP000077381">
    <property type="component" value="Unassembled WGS sequence"/>
</dbReference>
<evidence type="ECO:0000256" key="2">
    <source>
        <dbReference type="ARBA" id="ARBA00023125"/>
    </source>
</evidence>
<feature type="region of interest" description="Disordered" evidence="4">
    <location>
        <begin position="159"/>
        <end position="185"/>
    </location>
</feature>
<protein>
    <submittedName>
        <fullName evidence="6">Leucine-responsive regulatory protein</fullName>
    </submittedName>
</protein>
<keyword evidence="7" id="KW-1185">Reference proteome</keyword>
<dbReference type="SUPFAM" id="SSF46785">
    <property type="entry name" value="Winged helix' DNA-binding domain"/>
    <property type="match status" value="1"/>
</dbReference>
<dbReference type="Gene3D" id="3.30.70.920">
    <property type="match status" value="1"/>
</dbReference>
<dbReference type="InterPro" id="IPR019887">
    <property type="entry name" value="Tscrpt_reg_AsnC/Lrp_C"/>
</dbReference>
<evidence type="ECO:0000259" key="5">
    <source>
        <dbReference type="PROSITE" id="PS50956"/>
    </source>
</evidence>
<dbReference type="PRINTS" id="PR00033">
    <property type="entry name" value="HTHASNC"/>
</dbReference>
<keyword evidence="2" id="KW-0238">DNA-binding</keyword>
<dbReference type="GO" id="GO:0043565">
    <property type="term" value="F:sequence-specific DNA binding"/>
    <property type="evidence" value="ECO:0007669"/>
    <property type="project" value="InterPro"/>
</dbReference>
<evidence type="ECO:0000256" key="1">
    <source>
        <dbReference type="ARBA" id="ARBA00023015"/>
    </source>
</evidence>
<dbReference type="PATRIC" id="fig|1716141.3.peg.7747"/>
<dbReference type="Pfam" id="PF01037">
    <property type="entry name" value="AsnC_trans_reg"/>
    <property type="match status" value="1"/>
</dbReference>
<dbReference type="SUPFAM" id="SSF54909">
    <property type="entry name" value="Dimeric alpha+beta barrel"/>
    <property type="match status" value="1"/>
</dbReference>
<evidence type="ECO:0000256" key="4">
    <source>
        <dbReference type="SAM" id="MobiDB-lite"/>
    </source>
</evidence>
<organism evidence="6 7">
    <name type="scientific">Streptomyces jeddahensis</name>
    <dbReference type="NCBI Taxonomy" id="1716141"/>
    <lineage>
        <taxon>Bacteria</taxon>
        <taxon>Bacillati</taxon>
        <taxon>Actinomycetota</taxon>
        <taxon>Actinomycetes</taxon>
        <taxon>Kitasatosporales</taxon>
        <taxon>Streptomycetaceae</taxon>
        <taxon>Streptomyces</taxon>
    </lineage>
</organism>
<dbReference type="SMART" id="SM00344">
    <property type="entry name" value="HTH_ASNC"/>
    <property type="match status" value="1"/>
</dbReference>
<name>A0A177HFV5_9ACTN</name>
<dbReference type="CDD" id="cd00090">
    <property type="entry name" value="HTH_ARSR"/>
    <property type="match status" value="1"/>
</dbReference>
<dbReference type="InterPro" id="IPR036388">
    <property type="entry name" value="WH-like_DNA-bd_sf"/>
</dbReference>
<dbReference type="EMBL" id="LOHS01000200">
    <property type="protein sequence ID" value="OAH09460.1"/>
    <property type="molecule type" value="Genomic_DNA"/>
</dbReference>
<keyword evidence="1" id="KW-0805">Transcription regulation</keyword>
<dbReference type="Gene3D" id="1.10.10.10">
    <property type="entry name" value="Winged helix-like DNA-binding domain superfamily/Winged helix DNA-binding domain"/>
    <property type="match status" value="1"/>
</dbReference>
<dbReference type="InterPro" id="IPR019888">
    <property type="entry name" value="Tscrpt_reg_AsnC-like"/>
</dbReference>
<dbReference type="GO" id="GO:0005829">
    <property type="term" value="C:cytosol"/>
    <property type="evidence" value="ECO:0007669"/>
    <property type="project" value="TreeGrafter"/>
</dbReference>
<dbReference type="Pfam" id="PF13412">
    <property type="entry name" value="HTH_24"/>
    <property type="match status" value="1"/>
</dbReference>
<gene>
    <name evidence="6" type="primary">lrp_7</name>
    <name evidence="6" type="ORF">STSP_73120</name>
</gene>
<dbReference type="InterPro" id="IPR011008">
    <property type="entry name" value="Dimeric_a/b-barrel"/>
</dbReference>
<accession>A0A177HFV5</accession>
<dbReference type="GO" id="GO:0043200">
    <property type="term" value="P:response to amino acid"/>
    <property type="evidence" value="ECO:0007669"/>
    <property type="project" value="TreeGrafter"/>
</dbReference>
<evidence type="ECO:0000256" key="3">
    <source>
        <dbReference type="ARBA" id="ARBA00023163"/>
    </source>
</evidence>
<dbReference type="STRING" id="1716141.STSP_73120"/>
<feature type="domain" description="HTH asnC-type" evidence="5">
    <location>
        <begin position="18"/>
        <end position="79"/>
    </location>
</feature>
<dbReference type="AlphaFoldDB" id="A0A177HFV5"/>
<evidence type="ECO:0000313" key="6">
    <source>
        <dbReference type="EMBL" id="OAH09460.1"/>
    </source>
</evidence>